<dbReference type="InterPro" id="IPR035907">
    <property type="entry name" value="Hppk_sf"/>
</dbReference>
<reference evidence="10 11" key="1">
    <citation type="submission" date="2020-10" db="EMBL/GenBank/DDBJ databases">
        <authorList>
            <person name="Castelo-Branco R."/>
            <person name="Eusebio N."/>
            <person name="Adriana R."/>
            <person name="Vieira A."/>
            <person name="Brugerolle De Fraissinette N."/>
            <person name="Rezende De Castro R."/>
            <person name="Schneider M.P."/>
            <person name="Vasconcelos V."/>
            <person name="Leao P.N."/>
        </authorList>
    </citation>
    <scope>NUCLEOTIDE SEQUENCE [LARGE SCALE GENOMIC DNA]</scope>
    <source>
        <strain evidence="10 11">LEGE 03274</strain>
    </source>
</reference>
<evidence type="ECO:0000259" key="9">
    <source>
        <dbReference type="PROSITE" id="PS00794"/>
    </source>
</evidence>
<evidence type="ECO:0000256" key="1">
    <source>
        <dbReference type="ARBA" id="ARBA00000198"/>
    </source>
</evidence>
<evidence type="ECO:0000256" key="5">
    <source>
        <dbReference type="ARBA" id="ARBA00022741"/>
    </source>
</evidence>
<accession>A0ABR9V9M3</accession>
<comment type="pathway">
    <text evidence="2">Cofactor biosynthesis; tetrahydrofolate biosynthesis; 2-amino-4-hydroxy-6-hydroxymethyl-7,8-dihydropteridine diphosphate from 7,8-dihydroneopterin triphosphate: step 4/4.</text>
</comment>
<dbReference type="PANTHER" id="PTHR43071:SF1">
    <property type="entry name" value="2-AMINO-4-HYDROXY-6-HYDROXYMETHYLDIHYDROPTERIDINE PYROPHOSPHOKINASE"/>
    <property type="match status" value="1"/>
</dbReference>
<gene>
    <name evidence="10" type="primary">folK</name>
    <name evidence="10" type="ORF">IQ215_12665</name>
</gene>
<dbReference type="PANTHER" id="PTHR43071">
    <property type="entry name" value="2-AMINO-4-HYDROXY-6-HYDROXYMETHYLDIHYDROPTERIDINE PYROPHOSPHOKINASE"/>
    <property type="match status" value="1"/>
</dbReference>
<keyword evidence="7" id="KW-0067">ATP-binding</keyword>
<comment type="caution">
    <text evidence="10">The sequence shown here is derived from an EMBL/GenBank/DDBJ whole genome shotgun (WGS) entry which is preliminary data.</text>
</comment>
<dbReference type="CDD" id="cd00483">
    <property type="entry name" value="HPPK"/>
    <property type="match status" value="1"/>
</dbReference>
<evidence type="ECO:0000256" key="3">
    <source>
        <dbReference type="ARBA" id="ARBA00013253"/>
    </source>
</evidence>
<dbReference type="RefSeq" id="WP_193801782.1">
    <property type="nucleotide sequence ID" value="NZ_JADEWC010000035.1"/>
</dbReference>
<evidence type="ECO:0000313" key="11">
    <source>
        <dbReference type="Proteomes" id="UP000654604"/>
    </source>
</evidence>
<evidence type="ECO:0000256" key="8">
    <source>
        <dbReference type="ARBA" id="ARBA00022909"/>
    </source>
</evidence>
<dbReference type="SUPFAM" id="SSF55083">
    <property type="entry name" value="6-hydroxymethyl-7,8-dihydropterin pyrophosphokinase, HPPK"/>
    <property type="match status" value="1"/>
</dbReference>
<evidence type="ECO:0000256" key="6">
    <source>
        <dbReference type="ARBA" id="ARBA00022777"/>
    </source>
</evidence>
<organism evidence="10 11">
    <name type="scientific">Cyanobacterium stanieri LEGE 03274</name>
    <dbReference type="NCBI Taxonomy" id="1828756"/>
    <lineage>
        <taxon>Bacteria</taxon>
        <taxon>Bacillati</taxon>
        <taxon>Cyanobacteriota</taxon>
        <taxon>Cyanophyceae</taxon>
        <taxon>Oscillatoriophycideae</taxon>
        <taxon>Chroococcales</taxon>
        <taxon>Geminocystaceae</taxon>
        <taxon>Cyanobacterium</taxon>
    </lineage>
</organism>
<keyword evidence="6" id="KW-0418">Kinase</keyword>
<evidence type="ECO:0000313" key="10">
    <source>
        <dbReference type="EMBL" id="MBE9223549.1"/>
    </source>
</evidence>
<keyword evidence="4 10" id="KW-0808">Transferase</keyword>
<evidence type="ECO:0000256" key="2">
    <source>
        <dbReference type="ARBA" id="ARBA00005051"/>
    </source>
</evidence>
<sequence>MSIATEVKHCTRKYKSAIALGSNLGKSKDTLQKAVDFIQSAPQIDLIRCSSWYRTKPIGPSQPDYINGCVTINTFFTPSQLLSFLGEIELQFGRERKEKWGARTLDLDIILYDNLIIDLPNLKIPHILMRERAFVLIPLAEIASNWLDPVTMLTVEDLKNNLNYNKDDIIKISSC</sequence>
<dbReference type="EC" id="2.7.6.3" evidence="3"/>
<evidence type="ECO:0000256" key="4">
    <source>
        <dbReference type="ARBA" id="ARBA00022679"/>
    </source>
</evidence>
<keyword evidence="11" id="KW-1185">Reference proteome</keyword>
<dbReference type="PROSITE" id="PS00794">
    <property type="entry name" value="HPPK"/>
    <property type="match status" value="1"/>
</dbReference>
<name>A0ABR9V9M3_9CHRO</name>
<proteinExistence type="predicted"/>
<feature type="domain" description="7,8-dihydro-6-hydroxymethylpterin-pyrophosphokinase" evidence="9">
    <location>
        <begin position="99"/>
        <end position="110"/>
    </location>
</feature>
<dbReference type="Pfam" id="PF01288">
    <property type="entry name" value="HPPK"/>
    <property type="match status" value="1"/>
</dbReference>
<dbReference type="EMBL" id="JADEWC010000035">
    <property type="protein sequence ID" value="MBE9223549.1"/>
    <property type="molecule type" value="Genomic_DNA"/>
</dbReference>
<dbReference type="GO" id="GO:0003848">
    <property type="term" value="F:2-amino-4-hydroxy-6-hydroxymethyldihydropteridine diphosphokinase activity"/>
    <property type="evidence" value="ECO:0007669"/>
    <property type="project" value="UniProtKB-EC"/>
</dbReference>
<evidence type="ECO:0000256" key="7">
    <source>
        <dbReference type="ARBA" id="ARBA00022840"/>
    </source>
</evidence>
<dbReference type="InterPro" id="IPR000550">
    <property type="entry name" value="Hppk"/>
</dbReference>
<keyword evidence="5" id="KW-0547">Nucleotide-binding</keyword>
<comment type="catalytic activity">
    <reaction evidence="1">
        <text>6-hydroxymethyl-7,8-dihydropterin + ATP = (7,8-dihydropterin-6-yl)methyl diphosphate + AMP + H(+)</text>
        <dbReference type="Rhea" id="RHEA:11412"/>
        <dbReference type="ChEBI" id="CHEBI:15378"/>
        <dbReference type="ChEBI" id="CHEBI:30616"/>
        <dbReference type="ChEBI" id="CHEBI:44841"/>
        <dbReference type="ChEBI" id="CHEBI:72950"/>
        <dbReference type="ChEBI" id="CHEBI:456215"/>
        <dbReference type="EC" id="2.7.6.3"/>
    </reaction>
</comment>
<dbReference type="Gene3D" id="3.30.70.560">
    <property type="entry name" value="7,8-Dihydro-6-hydroxymethylpterin-pyrophosphokinase HPPK"/>
    <property type="match status" value="1"/>
</dbReference>
<dbReference type="Proteomes" id="UP000654604">
    <property type="component" value="Unassembled WGS sequence"/>
</dbReference>
<dbReference type="NCBIfam" id="TIGR01498">
    <property type="entry name" value="folK"/>
    <property type="match status" value="1"/>
</dbReference>
<keyword evidence="8" id="KW-0289">Folate biosynthesis</keyword>
<protein>
    <recommendedName>
        <fullName evidence="3">2-amino-4-hydroxy-6-hydroxymethyldihydropteridine diphosphokinase</fullName>
        <ecNumber evidence="3">2.7.6.3</ecNumber>
    </recommendedName>
</protein>